<reference evidence="1 2" key="1">
    <citation type="submission" date="2015-01" db="EMBL/GenBank/DDBJ databases">
        <title>Evolution of Trichinella species and genotypes.</title>
        <authorList>
            <person name="Korhonen P.K."/>
            <person name="Edoardo P."/>
            <person name="Giuseppe L.R."/>
            <person name="Gasser R.B."/>
        </authorList>
    </citation>
    <scope>NUCLEOTIDE SEQUENCE [LARGE SCALE GENOMIC DNA]</scope>
    <source>
        <strain evidence="1">ISS1029</strain>
    </source>
</reference>
<sequence>MADGVKAPLGENMDRELVGRKRHWGKQIVSEFLWRKQHVAEKCVQSCLRERRPVSAKIQVVWILWKGNGTGLKGSVQDFSGESCAGPKNLRGVFGAKTARGGKMRAKLFEGKPHQVR</sequence>
<dbReference type="EMBL" id="JYDP01002367">
    <property type="protein sequence ID" value="KRY97006.1"/>
    <property type="molecule type" value="Genomic_DNA"/>
</dbReference>
<gene>
    <name evidence="1" type="ORF">T11_9506</name>
</gene>
<accession>A0A0V1GFJ2</accession>
<dbReference type="AlphaFoldDB" id="A0A0V1GFJ2"/>
<organism evidence="1 2">
    <name type="scientific">Trichinella zimbabwensis</name>
    <dbReference type="NCBI Taxonomy" id="268475"/>
    <lineage>
        <taxon>Eukaryota</taxon>
        <taxon>Metazoa</taxon>
        <taxon>Ecdysozoa</taxon>
        <taxon>Nematoda</taxon>
        <taxon>Enoplea</taxon>
        <taxon>Dorylaimia</taxon>
        <taxon>Trichinellida</taxon>
        <taxon>Trichinellidae</taxon>
        <taxon>Trichinella</taxon>
    </lineage>
</organism>
<comment type="caution">
    <text evidence="1">The sequence shown here is derived from an EMBL/GenBank/DDBJ whole genome shotgun (WGS) entry which is preliminary data.</text>
</comment>
<dbReference type="Proteomes" id="UP000055024">
    <property type="component" value="Unassembled WGS sequence"/>
</dbReference>
<evidence type="ECO:0000313" key="1">
    <source>
        <dbReference type="EMBL" id="KRY97006.1"/>
    </source>
</evidence>
<evidence type="ECO:0000313" key="2">
    <source>
        <dbReference type="Proteomes" id="UP000055024"/>
    </source>
</evidence>
<keyword evidence="2" id="KW-1185">Reference proteome</keyword>
<name>A0A0V1GFJ2_9BILA</name>
<proteinExistence type="predicted"/>
<protein>
    <submittedName>
        <fullName evidence="1">Uncharacterized protein</fullName>
    </submittedName>
</protein>